<name>A0A3A4NEZ8_ABYX5</name>
<organism evidence="2 3">
    <name type="scientific">Abyssobacteria bacterium (strain SURF_5)</name>
    <dbReference type="NCBI Taxonomy" id="2093360"/>
    <lineage>
        <taxon>Bacteria</taxon>
        <taxon>Pseudomonadati</taxon>
        <taxon>Candidatus Hydrogenedentota</taxon>
        <taxon>Candidatus Abyssobacteria</taxon>
    </lineage>
</organism>
<accession>A0A3A4NEZ8</accession>
<dbReference type="EMBL" id="QZKU01000116">
    <property type="protein sequence ID" value="RJP17295.1"/>
    <property type="molecule type" value="Genomic_DNA"/>
</dbReference>
<comment type="caution">
    <text evidence="2">The sequence shown here is derived from an EMBL/GenBank/DDBJ whole genome shotgun (WGS) entry which is preliminary data.</text>
</comment>
<evidence type="ECO:0000313" key="3">
    <source>
        <dbReference type="Proteomes" id="UP000265882"/>
    </source>
</evidence>
<dbReference type="Proteomes" id="UP000265882">
    <property type="component" value="Unassembled WGS sequence"/>
</dbReference>
<gene>
    <name evidence="2" type="ORF">C4520_17050</name>
</gene>
<dbReference type="Gene3D" id="2.60.120.560">
    <property type="entry name" value="Exo-inulinase, domain 1"/>
    <property type="match status" value="1"/>
</dbReference>
<reference evidence="2 3" key="1">
    <citation type="journal article" date="2017" name="ISME J.">
        <title>Energy and carbon metabolisms in a deep terrestrial subsurface fluid microbial community.</title>
        <authorList>
            <person name="Momper L."/>
            <person name="Jungbluth S.P."/>
            <person name="Lee M.D."/>
            <person name="Amend J.P."/>
        </authorList>
    </citation>
    <scope>NUCLEOTIDE SEQUENCE [LARGE SCALE GENOMIC DNA]</scope>
    <source>
        <strain evidence="2">SURF_5</strain>
    </source>
</reference>
<evidence type="ECO:0008006" key="4">
    <source>
        <dbReference type="Google" id="ProtNLM"/>
    </source>
</evidence>
<sequence>MRPVKFSTLLCLVLLFSISSTNADYMTPLFSESFDDGMLNLNWVPFPGFSQDPLMPILDPTSPEGVWAGRQTNQQLGGFASLSFSGMRHLRDYLMEAWVYAVVVPEGRAPLNGIAVRVDPQNERFYRFATHFDAEQRLSFAYVGSDTNNYPVYIKSWKQAEIPGGVSEKSGWHKMAVRCAGNNFWVYWDEQELPGCPLQDDRIPGGFFGVYANYVGGKGIVETRVDAIKVMQEARGSTDINSQNDPGEGGD</sequence>
<proteinExistence type="predicted"/>
<evidence type="ECO:0000313" key="2">
    <source>
        <dbReference type="EMBL" id="RJP17295.1"/>
    </source>
</evidence>
<keyword evidence="1" id="KW-0732">Signal</keyword>
<dbReference type="AlphaFoldDB" id="A0A3A4NEZ8"/>
<evidence type="ECO:0000256" key="1">
    <source>
        <dbReference type="SAM" id="SignalP"/>
    </source>
</evidence>
<feature type="signal peptide" evidence="1">
    <location>
        <begin position="1"/>
        <end position="23"/>
    </location>
</feature>
<feature type="chain" id="PRO_5017389449" description="LamG domain-containing protein" evidence="1">
    <location>
        <begin position="24"/>
        <end position="251"/>
    </location>
</feature>
<protein>
    <recommendedName>
        <fullName evidence="4">LamG domain-containing protein</fullName>
    </recommendedName>
</protein>